<dbReference type="RefSeq" id="WP_132689603.1">
    <property type="nucleotide sequence ID" value="NZ_SKBU01000011.1"/>
</dbReference>
<feature type="domain" description="VOC" evidence="1">
    <location>
        <begin position="6"/>
        <end position="133"/>
    </location>
</feature>
<dbReference type="InterPro" id="IPR004360">
    <property type="entry name" value="Glyas_Fos-R_dOase_dom"/>
</dbReference>
<reference evidence="2 3" key="1">
    <citation type="submission" date="2019-03" db="EMBL/GenBank/DDBJ databases">
        <title>Whole genome sequence of a novel Rubrobacter taiwanensis strain, isolated from Yellowstone National Park.</title>
        <authorList>
            <person name="Freed S."/>
            <person name="Ramaley R.F."/>
            <person name="Kyndt J.A."/>
        </authorList>
    </citation>
    <scope>NUCLEOTIDE SEQUENCE [LARGE SCALE GENOMIC DNA]</scope>
    <source>
        <strain evidence="2 3">Yellowstone</strain>
    </source>
</reference>
<comment type="caution">
    <text evidence="2">The sequence shown here is derived from an EMBL/GenBank/DDBJ whole genome shotgun (WGS) entry which is preliminary data.</text>
</comment>
<sequence>MSVIRGIHHLTAASSDAPRTVDYYTNLLGLRLVKKTVNFDDPESYHLYLSTDEAGSPGTLITFFEWRDLPRGRWGIGSTHHLAFEVAGEEEQLRWKRRITDAGIPVSGPYDRQYFKSIYFTDPDGLIIEIATSGPGFTVDEPEEGLGRSDLMPPGPLMRGNRDEAKIAQTTWPEPVEEIDPGMRLRGIHHITAVASDIERTHEFYAENLGLRLIKRTRNYDDPGAPHWYWSSDPAGRPGTVVTCFGYPAGSMRRSRMGTGLTHHFAFEVEDDLAQREVRERLLGNGVQVTEVLDRRYFRSIYFRDPDGHILEVATRGPGFAVDEPEETLGRELKLPPWLEDRREQIERSLVPL</sequence>
<dbReference type="EMBL" id="SKBU01000011">
    <property type="protein sequence ID" value="TCJ18446.1"/>
    <property type="molecule type" value="Genomic_DNA"/>
</dbReference>
<dbReference type="Pfam" id="PF00903">
    <property type="entry name" value="Glyoxalase"/>
    <property type="match status" value="2"/>
</dbReference>
<evidence type="ECO:0000313" key="2">
    <source>
        <dbReference type="EMBL" id="TCJ18446.1"/>
    </source>
</evidence>
<proteinExistence type="predicted"/>
<organism evidence="2 3">
    <name type="scientific">Rubrobacter taiwanensis</name>
    <dbReference type="NCBI Taxonomy" id="185139"/>
    <lineage>
        <taxon>Bacteria</taxon>
        <taxon>Bacillati</taxon>
        <taxon>Actinomycetota</taxon>
        <taxon>Rubrobacteria</taxon>
        <taxon>Rubrobacterales</taxon>
        <taxon>Rubrobacteraceae</taxon>
        <taxon>Rubrobacter</taxon>
    </lineage>
</organism>
<dbReference type="InterPro" id="IPR037523">
    <property type="entry name" value="VOC_core"/>
</dbReference>
<dbReference type="PROSITE" id="PS51819">
    <property type="entry name" value="VOC"/>
    <property type="match status" value="2"/>
</dbReference>
<gene>
    <name evidence="2" type="ORF">E0L93_05490</name>
</gene>
<dbReference type="InterPro" id="IPR029068">
    <property type="entry name" value="Glyas_Bleomycin-R_OHBP_Dase"/>
</dbReference>
<dbReference type="AlphaFoldDB" id="A0A4R1BM73"/>
<keyword evidence="3" id="KW-1185">Reference proteome</keyword>
<dbReference type="InterPro" id="IPR052537">
    <property type="entry name" value="Extradiol_RC_dioxygenase"/>
</dbReference>
<dbReference type="Gene3D" id="3.10.180.10">
    <property type="entry name" value="2,3-Dihydroxybiphenyl 1,2-Dioxygenase, domain 1"/>
    <property type="match status" value="2"/>
</dbReference>
<dbReference type="SUPFAM" id="SSF54593">
    <property type="entry name" value="Glyoxalase/Bleomycin resistance protein/Dihydroxybiphenyl dioxygenase"/>
    <property type="match status" value="2"/>
</dbReference>
<dbReference type="PANTHER" id="PTHR36110">
    <property type="entry name" value="RING-CLEAVING DIOXYGENASE MHQE-RELATED"/>
    <property type="match status" value="1"/>
</dbReference>
<evidence type="ECO:0000313" key="3">
    <source>
        <dbReference type="Proteomes" id="UP000295244"/>
    </source>
</evidence>
<name>A0A4R1BM73_9ACTN</name>
<dbReference type="OrthoDB" id="5242400at2"/>
<accession>A0A4R1BM73</accession>
<dbReference type="Proteomes" id="UP000295244">
    <property type="component" value="Unassembled WGS sequence"/>
</dbReference>
<evidence type="ECO:0000259" key="1">
    <source>
        <dbReference type="PROSITE" id="PS51819"/>
    </source>
</evidence>
<feature type="domain" description="VOC" evidence="1">
    <location>
        <begin position="187"/>
        <end position="316"/>
    </location>
</feature>
<dbReference type="PANTHER" id="PTHR36110:SF2">
    <property type="entry name" value="RING-CLEAVING DIOXYGENASE MHQE-RELATED"/>
    <property type="match status" value="1"/>
</dbReference>
<protein>
    <submittedName>
        <fullName evidence="2">Glyoxalase</fullName>
    </submittedName>
</protein>